<evidence type="ECO:0000313" key="3">
    <source>
        <dbReference type="Proteomes" id="UP000018936"/>
    </source>
</evidence>
<proteinExistence type="predicted"/>
<keyword evidence="1" id="KW-0812">Transmembrane</keyword>
<name>V8NNE6_OPHHA</name>
<sequence>HTKISQNDENKQLRNLEGTKFSKSGAQIAFQKSLPQRNEVEMPVNSSTLSDLFNLPFSSECHLLHFKKVEDIIIIIIIIIIMKGCLIYNPGMITFTAQLDNNESTLKKKKKDNPVFITVAATGEKIDSDLDYYGFNNSTYFLIFPSVTNSASQGSVLAAVLCNVFISDIAEGLLGQLGLFAEDTKINNDVETIMKTGCKLPHYQRQEVLPDDRKT</sequence>
<organism evidence="2 3">
    <name type="scientific">Ophiophagus hannah</name>
    <name type="common">King cobra</name>
    <name type="synonym">Naja hannah</name>
    <dbReference type="NCBI Taxonomy" id="8665"/>
    <lineage>
        <taxon>Eukaryota</taxon>
        <taxon>Metazoa</taxon>
        <taxon>Chordata</taxon>
        <taxon>Craniata</taxon>
        <taxon>Vertebrata</taxon>
        <taxon>Euteleostomi</taxon>
        <taxon>Lepidosauria</taxon>
        <taxon>Squamata</taxon>
        <taxon>Bifurcata</taxon>
        <taxon>Unidentata</taxon>
        <taxon>Episquamata</taxon>
        <taxon>Toxicofera</taxon>
        <taxon>Serpentes</taxon>
        <taxon>Colubroidea</taxon>
        <taxon>Elapidae</taxon>
        <taxon>Elapinae</taxon>
        <taxon>Ophiophagus</taxon>
    </lineage>
</organism>
<protein>
    <submittedName>
        <fullName evidence="2">Uncharacterized protein</fullName>
    </submittedName>
</protein>
<dbReference type="AlphaFoldDB" id="V8NNE6"/>
<dbReference type="Proteomes" id="UP000018936">
    <property type="component" value="Unassembled WGS sequence"/>
</dbReference>
<accession>V8NNE6</accession>
<gene>
    <name evidence="2" type="ORF">L345_10646</name>
</gene>
<keyword evidence="3" id="KW-1185">Reference proteome</keyword>
<reference evidence="2 3" key="1">
    <citation type="journal article" date="2013" name="Proc. Natl. Acad. Sci. U.S.A.">
        <title>The king cobra genome reveals dynamic gene evolution and adaptation in the snake venom system.</title>
        <authorList>
            <person name="Vonk F.J."/>
            <person name="Casewell N.R."/>
            <person name="Henkel C.V."/>
            <person name="Heimberg A.M."/>
            <person name="Jansen H.J."/>
            <person name="McCleary R.J."/>
            <person name="Kerkkamp H.M."/>
            <person name="Vos R.A."/>
            <person name="Guerreiro I."/>
            <person name="Calvete J.J."/>
            <person name="Wuster W."/>
            <person name="Woods A.E."/>
            <person name="Logan J.M."/>
            <person name="Harrison R.A."/>
            <person name="Castoe T.A."/>
            <person name="de Koning A.P."/>
            <person name="Pollock D.D."/>
            <person name="Yandell M."/>
            <person name="Calderon D."/>
            <person name="Renjifo C."/>
            <person name="Currier R.B."/>
            <person name="Salgado D."/>
            <person name="Pla D."/>
            <person name="Sanz L."/>
            <person name="Hyder A.S."/>
            <person name="Ribeiro J.M."/>
            <person name="Arntzen J.W."/>
            <person name="van den Thillart G.E."/>
            <person name="Boetzer M."/>
            <person name="Pirovano W."/>
            <person name="Dirks R.P."/>
            <person name="Spaink H.P."/>
            <person name="Duboule D."/>
            <person name="McGlinn E."/>
            <person name="Kini R.M."/>
            <person name="Richardson M.K."/>
        </authorList>
    </citation>
    <scope>NUCLEOTIDE SEQUENCE</scope>
    <source>
        <tissue evidence="2">Blood</tissue>
    </source>
</reference>
<keyword evidence="1" id="KW-1133">Transmembrane helix</keyword>
<comment type="caution">
    <text evidence="2">The sequence shown here is derived from an EMBL/GenBank/DDBJ whole genome shotgun (WGS) entry which is preliminary data.</text>
</comment>
<dbReference type="EMBL" id="AZIM01002666">
    <property type="protein sequence ID" value="ETE63590.1"/>
    <property type="molecule type" value="Genomic_DNA"/>
</dbReference>
<evidence type="ECO:0000313" key="2">
    <source>
        <dbReference type="EMBL" id="ETE63590.1"/>
    </source>
</evidence>
<keyword evidence="1" id="KW-0472">Membrane</keyword>
<feature type="transmembrane region" description="Helical" evidence="1">
    <location>
        <begin position="72"/>
        <end position="91"/>
    </location>
</feature>
<evidence type="ECO:0000256" key="1">
    <source>
        <dbReference type="SAM" id="Phobius"/>
    </source>
</evidence>
<feature type="non-terminal residue" evidence="2">
    <location>
        <position position="1"/>
    </location>
</feature>
<dbReference type="OrthoDB" id="416454at2759"/>